<dbReference type="InterPro" id="IPR051464">
    <property type="entry name" value="Peptidase_M42_aminopept"/>
</dbReference>
<dbReference type="Pfam" id="PF05343">
    <property type="entry name" value="Peptidase_M42"/>
    <property type="match status" value="1"/>
</dbReference>
<dbReference type="Proteomes" id="UP001208689">
    <property type="component" value="Chromosome"/>
</dbReference>
<evidence type="ECO:0000256" key="1">
    <source>
        <dbReference type="ARBA" id="ARBA00006272"/>
    </source>
</evidence>
<dbReference type="Gene3D" id="2.40.30.40">
    <property type="entry name" value="Peptidase M42, domain 2"/>
    <property type="match status" value="1"/>
</dbReference>
<gene>
    <name evidence="7" type="ORF">NEF87_002949</name>
</gene>
<dbReference type="InterPro" id="IPR023367">
    <property type="entry name" value="Peptidase_M42_dom2"/>
</dbReference>
<evidence type="ECO:0000256" key="6">
    <source>
        <dbReference type="PIRNR" id="PIRNR001123"/>
    </source>
</evidence>
<protein>
    <submittedName>
        <fullName evidence="7">Tetrahedral aminopeptidase</fullName>
        <ecNumber evidence="7">3.4.11.-</ecNumber>
    </submittedName>
</protein>
<dbReference type="PANTHER" id="PTHR32481">
    <property type="entry name" value="AMINOPEPTIDASE"/>
    <property type="match status" value="1"/>
</dbReference>
<dbReference type="GO" id="GO:0004177">
    <property type="term" value="F:aminopeptidase activity"/>
    <property type="evidence" value="ECO:0007669"/>
    <property type="project" value="UniProtKB-KW"/>
</dbReference>
<evidence type="ECO:0000256" key="2">
    <source>
        <dbReference type="ARBA" id="ARBA00022438"/>
    </source>
</evidence>
<evidence type="ECO:0000256" key="5">
    <source>
        <dbReference type="ARBA" id="ARBA00022801"/>
    </source>
</evidence>
<reference evidence="7" key="1">
    <citation type="submission" date="2022-09" db="EMBL/GenBank/DDBJ databases">
        <title>Actin cytoskeleton and complex cell architecture in an #Asgard archaeon.</title>
        <authorList>
            <person name="Ponce Toledo R.I."/>
            <person name="Schleper C."/>
            <person name="Rodrigues Oliveira T."/>
            <person name="Wollweber F."/>
            <person name="Xu J."/>
            <person name="Rittmann S."/>
            <person name="Klingl A."/>
            <person name="Pilhofer M."/>
        </authorList>
    </citation>
    <scope>NUCLEOTIDE SEQUENCE</scope>
    <source>
        <strain evidence="7">B-35</strain>
    </source>
</reference>
<keyword evidence="3" id="KW-0645">Protease</keyword>
<sequence length="359" mass="39542">MTENKLTINEQFLEEFVNAPSPSGSEEPAQRLFRAYIKEYVDEIRTDILGNAIGIVNPTGSPKIMLAGHVDEVGLQVRYITEKGYIYVHQIGGLDAHLLPACRVKILTNKGDIIGIMGKKAIHLQEPEERKKVIKLKDQYIDIGARSREEVEDLGIRIGDPIIFDFYYEKLGNKGDVVSRCFDDKIGAFIVAEILRHLKGEQFDAAVYGVSTTQEEVGLRGAKVSAYGVDPDISFVYDVDFATDTPSISEKDQGISKLSGGPIIARGPNMAPKLYDLVIKIAQEMEMPVQIIAEPRGTGTDANFINLSRSGVATSLIGIPNRYMHSMSEVVNLNDVDAIVKLSVAVIKKITKDTSFIPN</sequence>
<dbReference type="CDD" id="cd05656">
    <property type="entry name" value="M42_Frv"/>
    <property type="match status" value="1"/>
</dbReference>
<dbReference type="EC" id="3.4.11.-" evidence="7"/>
<dbReference type="PANTHER" id="PTHR32481:SF20">
    <property type="entry name" value="AMINOPEPTIDASE YSDC"/>
    <property type="match status" value="1"/>
</dbReference>
<evidence type="ECO:0000313" key="8">
    <source>
        <dbReference type="Proteomes" id="UP001208689"/>
    </source>
</evidence>
<dbReference type="SUPFAM" id="SSF101821">
    <property type="entry name" value="Aminopeptidase/glucanase lid domain"/>
    <property type="match status" value="1"/>
</dbReference>
<keyword evidence="5 7" id="KW-0378">Hydrolase</keyword>
<dbReference type="InterPro" id="IPR008007">
    <property type="entry name" value="Peptidase_M42"/>
</dbReference>
<keyword evidence="4" id="KW-0479">Metal-binding</keyword>
<name>A0ABY6HW26_9ARCH</name>
<evidence type="ECO:0000313" key="7">
    <source>
        <dbReference type="EMBL" id="UYP46664.1"/>
    </source>
</evidence>
<dbReference type="Gene3D" id="3.40.630.10">
    <property type="entry name" value="Zn peptidases"/>
    <property type="match status" value="1"/>
</dbReference>
<organism evidence="7 8">
    <name type="scientific">Candidatus Lokiarchaeum ossiferum</name>
    <dbReference type="NCBI Taxonomy" id="2951803"/>
    <lineage>
        <taxon>Archaea</taxon>
        <taxon>Promethearchaeati</taxon>
        <taxon>Promethearchaeota</taxon>
        <taxon>Promethearchaeia</taxon>
        <taxon>Promethearchaeales</taxon>
        <taxon>Promethearchaeaceae</taxon>
        <taxon>Candidatus Lokiarchaeum</taxon>
    </lineage>
</organism>
<evidence type="ECO:0000256" key="4">
    <source>
        <dbReference type="ARBA" id="ARBA00022723"/>
    </source>
</evidence>
<keyword evidence="8" id="KW-1185">Reference proteome</keyword>
<dbReference type="SUPFAM" id="SSF53187">
    <property type="entry name" value="Zn-dependent exopeptidases"/>
    <property type="match status" value="1"/>
</dbReference>
<accession>A0ABY6HW26</accession>
<proteinExistence type="inferred from homology"/>
<dbReference type="PIRSF" id="PIRSF001123">
    <property type="entry name" value="PepA_GA"/>
    <property type="match status" value="1"/>
</dbReference>
<evidence type="ECO:0000256" key="3">
    <source>
        <dbReference type="ARBA" id="ARBA00022670"/>
    </source>
</evidence>
<dbReference type="EMBL" id="CP104013">
    <property type="protein sequence ID" value="UYP46664.1"/>
    <property type="molecule type" value="Genomic_DNA"/>
</dbReference>
<keyword evidence="2 7" id="KW-0031">Aminopeptidase</keyword>
<comment type="similarity">
    <text evidence="1 6">Belongs to the peptidase M42 family.</text>
</comment>